<dbReference type="EMBL" id="AJXU01000005">
    <property type="protein sequence ID" value="EIL92793.1"/>
    <property type="molecule type" value="Genomic_DNA"/>
</dbReference>
<reference evidence="2 3" key="1">
    <citation type="journal article" date="2012" name="J. Bacteriol.">
        <title>Genome sequences for six rhodanobacter strains, isolated from soils and the terrestrial subsurface, with variable denitrification capabilities.</title>
        <authorList>
            <person name="Kostka J.E."/>
            <person name="Green S.J."/>
            <person name="Rishishwar L."/>
            <person name="Prakash O."/>
            <person name="Katz L.S."/>
            <person name="Marino-Ramirez L."/>
            <person name="Jordan I.K."/>
            <person name="Munk C."/>
            <person name="Ivanova N."/>
            <person name="Mikhailova N."/>
            <person name="Watson D.B."/>
            <person name="Brown S.D."/>
            <person name="Palumbo A.V."/>
            <person name="Brooks S.C."/>
        </authorList>
    </citation>
    <scope>NUCLEOTIDE SEQUENCE [LARGE SCALE GENOMIC DNA]</scope>
    <source>
        <strain evidence="3">Jip2T</strain>
    </source>
</reference>
<evidence type="ECO:0000313" key="3">
    <source>
        <dbReference type="Proteomes" id="UP000004210"/>
    </source>
</evidence>
<sequence>MKKAAPQAKPKRTVEVPVKHITPEEAVAHIQALLEVKHERVRQGPSWPDADPQSHGGNAGMHPPVSGDMASNGDMADSHALPVPRNDLGKRKS</sequence>
<accession>I4W002</accession>
<evidence type="ECO:0000256" key="1">
    <source>
        <dbReference type="SAM" id="MobiDB-lite"/>
    </source>
</evidence>
<gene>
    <name evidence="2" type="ORF">UU9_01014</name>
</gene>
<comment type="caution">
    <text evidence="2">The sequence shown here is derived from an EMBL/GenBank/DDBJ whole genome shotgun (WGS) entry which is preliminary data.</text>
</comment>
<feature type="region of interest" description="Disordered" evidence="1">
    <location>
        <begin position="39"/>
        <end position="93"/>
    </location>
</feature>
<evidence type="ECO:0000313" key="2">
    <source>
        <dbReference type="EMBL" id="EIL92793.1"/>
    </source>
</evidence>
<dbReference type="RefSeq" id="WP_007079845.1">
    <property type="nucleotide sequence ID" value="NZ_AJXU01000005.1"/>
</dbReference>
<keyword evidence="3" id="KW-1185">Reference proteome</keyword>
<name>I4W002_9GAMM</name>
<dbReference type="Proteomes" id="UP000004210">
    <property type="component" value="Unassembled WGS sequence"/>
</dbReference>
<dbReference type="AlphaFoldDB" id="I4W002"/>
<organism evidence="2 3">
    <name type="scientific">Rhodanobacter fulvus Jip2</name>
    <dbReference type="NCBI Taxonomy" id="1163408"/>
    <lineage>
        <taxon>Bacteria</taxon>
        <taxon>Pseudomonadati</taxon>
        <taxon>Pseudomonadota</taxon>
        <taxon>Gammaproteobacteria</taxon>
        <taxon>Lysobacterales</taxon>
        <taxon>Rhodanobacteraceae</taxon>
        <taxon>Rhodanobacter</taxon>
    </lineage>
</organism>
<dbReference type="PATRIC" id="fig|1163408.3.peg.209"/>
<dbReference type="STRING" id="1163408.UU9_01014"/>
<proteinExistence type="predicted"/>
<protein>
    <submittedName>
        <fullName evidence="2">Uncharacterized protein</fullName>
    </submittedName>
</protein>